<evidence type="ECO:0000313" key="2">
    <source>
        <dbReference type="EMBL" id="TCU89379.1"/>
    </source>
</evidence>
<dbReference type="EMBL" id="SMBT01000002">
    <property type="protein sequence ID" value="TCU89379.1"/>
    <property type="molecule type" value="Genomic_DNA"/>
</dbReference>
<reference evidence="1 3" key="1">
    <citation type="submission" date="2018-06" db="EMBL/GenBank/DDBJ databases">
        <authorList>
            <consortium name="Pathogen Informatics"/>
            <person name="Doyle S."/>
        </authorList>
    </citation>
    <scope>NUCLEOTIDE SEQUENCE [LARGE SCALE GENOMIC DNA]</scope>
    <source>
        <strain evidence="1 3">NCTC11159</strain>
    </source>
</reference>
<dbReference type="OrthoDB" id="9763676at2"/>
<dbReference type="Proteomes" id="UP000255108">
    <property type="component" value="Unassembled WGS sequence"/>
</dbReference>
<protein>
    <submittedName>
        <fullName evidence="2">Type VI secretion system protein ImpG</fullName>
    </submittedName>
    <submittedName>
        <fullName evidence="1">Uncharacterized protein conserved in bacteria</fullName>
    </submittedName>
</protein>
<accession>A0A377Q852</accession>
<dbReference type="Pfam" id="PF05947">
    <property type="entry name" value="T6SS_TssF"/>
    <property type="match status" value="1"/>
</dbReference>
<keyword evidence="4" id="KW-1185">Reference proteome</keyword>
<evidence type="ECO:0000313" key="4">
    <source>
        <dbReference type="Proteomes" id="UP000295794"/>
    </source>
</evidence>
<dbReference type="PANTHER" id="PTHR35370">
    <property type="entry name" value="CYTOPLASMIC PROTEIN-RELATED-RELATED"/>
    <property type="match status" value="1"/>
</dbReference>
<gene>
    <name evidence="2" type="ORF">EV682_102291</name>
    <name evidence="1" type="ORF">NCTC11159_01816</name>
</gene>
<name>A0A377Q852_9NEIS</name>
<proteinExistence type="predicted"/>
<dbReference type="InterPro" id="IPR010272">
    <property type="entry name" value="T6SS_TssF"/>
</dbReference>
<sequence>MSDSIDDVLLDYYQRELTWLRHAGADFAERFPKIAHRLELSEYECPDPHIERLLEGFAFLNARLQRQLDDDFSQLSSALLEELYPYAIRPMPSTAIACFQADASKGNANGGLEIKRGTSLFVNHQRNEQETDSIYFRTTAPLTVWPLQIDDALLLDAEEAQKLTGLAKAQSALKIRIHCNAAGGWPALTLNTLKVHLAGSPLTAAALYDLLGAHSIALFSLLQNKITPIKGLPEACGFTDDEALLPSESGALASHRMLLEYFSCPAKFAFFELPISIPASTAQDLDIIIVFNTAPASRLSLQASDLALGCVPVINLFPRTSEPLRPSGKTREYRIVADSHREHATEIYAIGQVRASKACGAQIVPRYFGLNHGNTNGCFWHARRVDGVAQRRGSDMLLTWVNAHFLATDPPAPTLSAELLCTNRFLAESLAAGTVLAFEQPGPVAKVRLMASPTPQLPHSSAAQWRLVSQLSLNHLSLIEGPQALAALREILNLYNVGHSAATQQQIAGIRSIYTQRTVDRVGKEAWRGWRNGLEVRLELDASLFAGSSRVLFSGVLAQFFAQYASVNRFIRTVLVEKDREIKTWQPLVGDPLIL</sequence>
<evidence type="ECO:0000313" key="1">
    <source>
        <dbReference type="EMBL" id="STQ90749.1"/>
    </source>
</evidence>
<dbReference type="PIRSF" id="PIRSF028304">
    <property type="entry name" value="UCP028304"/>
    <property type="match status" value="1"/>
</dbReference>
<dbReference type="NCBIfam" id="TIGR03359">
    <property type="entry name" value="VI_chp_6"/>
    <property type="match status" value="1"/>
</dbReference>
<evidence type="ECO:0000313" key="3">
    <source>
        <dbReference type="Proteomes" id="UP000255108"/>
    </source>
</evidence>
<dbReference type="AlphaFoldDB" id="A0A377Q852"/>
<organism evidence="1 3">
    <name type="scientific">Iodobacter fluviatilis</name>
    <dbReference type="NCBI Taxonomy" id="537"/>
    <lineage>
        <taxon>Bacteria</taxon>
        <taxon>Pseudomonadati</taxon>
        <taxon>Pseudomonadota</taxon>
        <taxon>Betaproteobacteria</taxon>
        <taxon>Neisseriales</taxon>
        <taxon>Chitinibacteraceae</taxon>
        <taxon>Iodobacter</taxon>
    </lineage>
</organism>
<dbReference type="RefSeq" id="WP_115227027.1">
    <property type="nucleotide sequence ID" value="NZ_CAWOLO010000002.1"/>
</dbReference>
<dbReference type="Proteomes" id="UP000295794">
    <property type="component" value="Unassembled WGS sequence"/>
</dbReference>
<reference evidence="2 4" key="2">
    <citation type="submission" date="2019-03" db="EMBL/GenBank/DDBJ databases">
        <title>Genomic Encyclopedia of Type Strains, Phase IV (KMG-IV): sequencing the most valuable type-strain genomes for metagenomic binning, comparative biology and taxonomic classification.</title>
        <authorList>
            <person name="Goeker M."/>
        </authorList>
    </citation>
    <scope>NUCLEOTIDE SEQUENCE [LARGE SCALE GENOMIC DNA]</scope>
    <source>
        <strain evidence="2 4">DSM 3764</strain>
    </source>
</reference>
<dbReference type="EMBL" id="UGHR01000001">
    <property type="protein sequence ID" value="STQ90749.1"/>
    <property type="molecule type" value="Genomic_DNA"/>
</dbReference>
<dbReference type="PANTHER" id="PTHR35370:SF1">
    <property type="entry name" value="TYPE VI SECRETION SYSTEM COMPONENT TSSF1"/>
    <property type="match status" value="1"/>
</dbReference>